<evidence type="ECO:0000256" key="1">
    <source>
        <dbReference type="ARBA" id="ARBA00004141"/>
    </source>
</evidence>
<name>A0A6A6YQU4_9PEZI</name>
<accession>A0A6A6YQU4</accession>
<comment type="subcellular location">
    <subcellularLocation>
        <location evidence="1">Membrane</location>
        <topology evidence="1">Multi-pass membrane protein</topology>
    </subcellularLocation>
</comment>
<dbReference type="GO" id="GO:0016020">
    <property type="term" value="C:membrane"/>
    <property type="evidence" value="ECO:0007669"/>
    <property type="project" value="UniProtKB-SubCell"/>
</dbReference>
<evidence type="ECO:0000313" key="10">
    <source>
        <dbReference type="Proteomes" id="UP000504636"/>
    </source>
</evidence>
<dbReference type="Pfam" id="PF20684">
    <property type="entry name" value="Fung_rhodopsin"/>
    <property type="match status" value="1"/>
</dbReference>
<reference evidence="9 11" key="1">
    <citation type="journal article" date="2020" name="Stud. Mycol.">
        <title>101 Dothideomycetes genomes: a test case for predicting lifestyles and emergence of pathogens.</title>
        <authorList>
            <person name="Haridas S."/>
            <person name="Albert R."/>
            <person name="Binder M."/>
            <person name="Bloem J."/>
            <person name="Labutti K."/>
            <person name="Salamov A."/>
            <person name="Andreopoulos B."/>
            <person name="Baker S."/>
            <person name="Barry K."/>
            <person name="Bills G."/>
            <person name="Bluhm B."/>
            <person name="Cannon C."/>
            <person name="Castanera R."/>
            <person name="Culley D."/>
            <person name="Daum C."/>
            <person name="Ezra D."/>
            <person name="Gonzalez J."/>
            <person name="Henrissat B."/>
            <person name="Kuo A."/>
            <person name="Liang C."/>
            <person name="Lipzen A."/>
            <person name="Lutzoni F."/>
            <person name="Magnuson J."/>
            <person name="Mondo S."/>
            <person name="Nolan M."/>
            <person name="Ohm R."/>
            <person name="Pangilinan J."/>
            <person name="Park H.-J."/>
            <person name="Ramirez L."/>
            <person name="Alfaro M."/>
            <person name="Sun H."/>
            <person name="Tritt A."/>
            <person name="Yoshinaga Y."/>
            <person name="Zwiers L.-H."/>
            <person name="Turgeon B."/>
            <person name="Goodwin S."/>
            <person name="Spatafora J."/>
            <person name="Crous P."/>
            <person name="Grigoriev I."/>
        </authorList>
    </citation>
    <scope>NUCLEOTIDE SEQUENCE</scope>
    <source>
        <strain evidence="9 11">CBS 304.34</strain>
    </source>
</reference>
<keyword evidence="4 7" id="KW-0472">Membrane</keyword>
<dbReference type="PANTHER" id="PTHR33048:SF47">
    <property type="entry name" value="INTEGRAL MEMBRANE PROTEIN-RELATED"/>
    <property type="match status" value="1"/>
</dbReference>
<feature type="domain" description="Rhodopsin" evidence="8">
    <location>
        <begin position="57"/>
        <end position="295"/>
    </location>
</feature>
<evidence type="ECO:0000313" key="11">
    <source>
        <dbReference type="RefSeq" id="XP_033577867.1"/>
    </source>
</evidence>
<evidence type="ECO:0000259" key="8">
    <source>
        <dbReference type="Pfam" id="PF20684"/>
    </source>
</evidence>
<dbReference type="RefSeq" id="XP_033577867.1">
    <property type="nucleotide sequence ID" value="XM_033727962.1"/>
</dbReference>
<feature type="transmembrane region" description="Helical" evidence="7">
    <location>
        <begin position="151"/>
        <end position="172"/>
    </location>
</feature>
<feature type="transmembrane region" description="Helical" evidence="7">
    <location>
        <begin position="234"/>
        <end position="254"/>
    </location>
</feature>
<dbReference type="OrthoDB" id="5342292at2759"/>
<reference evidence="11" key="2">
    <citation type="submission" date="2020-04" db="EMBL/GenBank/DDBJ databases">
        <authorList>
            <consortium name="NCBI Genome Project"/>
        </authorList>
    </citation>
    <scope>NUCLEOTIDE SEQUENCE</scope>
    <source>
        <strain evidence="11">CBS 304.34</strain>
    </source>
</reference>
<evidence type="ECO:0000256" key="7">
    <source>
        <dbReference type="SAM" id="Phobius"/>
    </source>
</evidence>
<evidence type="ECO:0000256" key="5">
    <source>
        <dbReference type="ARBA" id="ARBA00038359"/>
    </source>
</evidence>
<comment type="similarity">
    <text evidence="5">Belongs to the SAT4 family.</text>
</comment>
<evidence type="ECO:0000313" key="9">
    <source>
        <dbReference type="EMBL" id="KAF2810903.1"/>
    </source>
</evidence>
<dbReference type="InterPro" id="IPR052337">
    <property type="entry name" value="SAT4-like"/>
</dbReference>
<organism evidence="9">
    <name type="scientific">Mytilinidion resinicola</name>
    <dbReference type="NCBI Taxonomy" id="574789"/>
    <lineage>
        <taxon>Eukaryota</taxon>
        <taxon>Fungi</taxon>
        <taxon>Dikarya</taxon>
        <taxon>Ascomycota</taxon>
        <taxon>Pezizomycotina</taxon>
        <taxon>Dothideomycetes</taxon>
        <taxon>Pleosporomycetidae</taxon>
        <taxon>Mytilinidiales</taxon>
        <taxon>Mytilinidiaceae</taxon>
        <taxon>Mytilinidion</taxon>
    </lineage>
</organism>
<keyword evidence="2 7" id="KW-0812">Transmembrane</keyword>
<evidence type="ECO:0000256" key="4">
    <source>
        <dbReference type="ARBA" id="ARBA00023136"/>
    </source>
</evidence>
<evidence type="ECO:0000256" key="6">
    <source>
        <dbReference type="SAM" id="MobiDB-lite"/>
    </source>
</evidence>
<gene>
    <name evidence="9 11" type="ORF">BDZ99DRAFT_570194</name>
</gene>
<proteinExistence type="inferred from homology"/>
<protein>
    <submittedName>
        <fullName evidence="9 11">Integral membrane protein</fullName>
    </submittedName>
</protein>
<dbReference type="AlphaFoldDB" id="A0A6A6YQU4"/>
<sequence length="413" mass="44798">MPPALATISASPTPTFIPALRPPPGVTSNPEHPASLAHYSHLTTAICVPIITIFFLLRTYVRIFVKRVWIFEDVLTTAAWAGTIAYFGILEATMTHHGGEHGWDITSGEAHSAAYWFNVAAIEYGVMICVVKLAVLWLYRRVFSPKRWSPFDIAITVLIVILIGFYGITTFVKIFECNPRAKIADASIPGHCVDLAAVLKTSGSFNFITDFLILFLPVHAVWKLEMGRRKKALVVFVFTFGLCAPIFATIGFVVRLHNSANPDTSWRQPEILLWGAAELSSGNLCVCFPELGPLLPRILRLFPHRRRVQPSAQGKATSRPGARIPMLLKRARPGGRRARNVMDSGIGLSAPNGGGKSFREQFLPRGWMDSGLGSHNAGTVAAAGEGVEGETKAGGGGVVEKGSKSEGSDLEAP</sequence>
<feature type="transmembrane region" description="Helical" evidence="7">
    <location>
        <begin position="115"/>
        <end position="139"/>
    </location>
</feature>
<dbReference type="PANTHER" id="PTHR33048">
    <property type="entry name" value="PTH11-LIKE INTEGRAL MEMBRANE PROTEIN (AFU_ORTHOLOGUE AFUA_5G11245)"/>
    <property type="match status" value="1"/>
</dbReference>
<dbReference type="GeneID" id="54468855"/>
<keyword evidence="3 7" id="KW-1133">Transmembrane helix</keyword>
<feature type="region of interest" description="Disordered" evidence="6">
    <location>
        <begin position="373"/>
        <end position="413"/>
    </location>
</feature>
<dbReference type="InterPro" id="IPR049326">
    <property type="entry name" value="Rhodopsin_dom_fungi"/>
</dbReference>
<feature type="transmembrane region" description="Helical" evidence="7">
    <location>
        <begin position="36"/>
        <end position="57"/>
    </location>
</feature>
<evidence type="ECO:0000256" key="3">
    <source>
        <dbReference type="ARBA" id="ARBA00022989"/>
    </source>
</evidence>
<reference evidence="11" key="3">
    <citation type="submission" date="2025-04" db="UniProtKB">
        <authorList>
            <consortium name="RefSeq"/>
        </authorList>
    </citation>
    <scope>IDENTIFICATION</scope>
    <source>
        <strain evidence="11">CBS 304.34</strain>
    </source>
</reference>
<evidence type="ECO:0000256" key="2">
    <source>
        <dbReference type="ARBA" id="ARBA00022692"/>
    </source>
</evidence>
<feature type="region of interest" description="Disordered" evidence="6">
    <location>
        <begin position="334"/>
        <end position="355"/>
    </location>
</feature>
<keyword evidence="10" id="KW-1185">Reference proteome</keyword>
<dbReference type="Proteomes" id="UP000504636">
    <property type="component" value="Unplaced"/>
</dbReference>
<dbReference type="EMBL" id="MU003699">
    <property type="protein sequence ID" value="KAF2810903.1"/>
    <property type="molecule type" value="Genomic_DNA"/>
</dbReference>